<evidence type="ECO:0000313" key="6">
    <source>
        <dbReference type="Proteomes" id="UP001320715"/>
    </source>
</evidence>
<dbReference type="Pfam" id="PF03472">
    <property type="entry name" value="Autoind_bind"/>
    <property type="match status" value="1"/>
</dbReference>
<evidence type="ECO:0000256" key="3">
    <source>
        <dbReference type="ARBA" id="ARBA00023163"/>
    </source>
</evidence>
<dbReference type="SUPFAM" id="SSF75516">
    <property type="entry name" value="Pheromone-binding domain of LuxR-like quorum-sensing transcription factors"/>
    <property type="match status" value="1"/>
</dbReference>
<reference evidence="5 6" key="1">
    <citation type="submission" date="2020-01" db="EMBL/GenBank/DDBJ databases">
        <title>Genomes of bacteria type strains.</title>
        <authorList>
            <person name="Chen J."/>
            <person name="Zhu S."/>
            <person name="Yang J."/>
        </authorList>
    </citation>
    <scope>NUCLEOTIDE SEQUENCE [LARGE SCALE GENOMIC DNA]</scope>
    <source>
        <strain evidence="5 6">DSM 16655</strain>
    </source>
</reference>
<dbReference type="EMBL" id="JAAAML010000005">
    <property type="protein sequence ID" value="MCO6410871.1"/>
    <property type="molecule type" value="Genomic_DNA"/>
</dbReference>
<dbReference type="SUPFAM" id="SSF46894">
    <property type="entry name" value="C-terminal effector domain of the bipartite response regulators"/>
    <property type="match status" value="1"/>
</dbReference>
<dbReference type="Gene3D" id="3.30.450.80">
    <property type="entry name" value="Transcription factor LuxR-like, autoinducer-binding domain"/>
    <property type="match status" value="1"/>
</dbReference>
<name>A0ABT1CZZ2_9HYPH</name>
<keyword evidence="2" id="KW-0238">DNA-binding</keyword>
<dbReference type="InterPro" id="IPR036693">
    <property type="entry name" value="TF_LuxR_autoind-bd_dom_sf"/>
</dbReference>
<dbReference type="PRINTS" id="PR00038">
    <property type="entry name" value="HTHLUXR"/>
</dbReference>
<dbReference type="RefSeq" id="WP_252917506.1">
    <property type="nucleotide sequence ID" value="NZ_JAAAML010000005.1"/>
</dbReference>
<proteinExistence type="predicted"/>
<evidence type="ECO:0000313" key="5">
    <source>
        <dbReference type="EMBL" id="MCO6410871.1"/>
    </source>
</evidence>
<sequence>MNELLLQLIDMLSLPLEERAARRALRDFAEGAGFDYFAYLHLRGQESFAVSNYPREWQEHYVQKNYIRVDPVVTRAKHGPPIFQWSADEARRIGRLDVRQFYKDADRFGIRSGLSVSVPVGFKNRMVFTLASGKSMVCIDEDPDPVTAAMAVAFVHSHLASATQDAALASDIRLSPREAECLRWFADGMSMPDIAETVGIGYRSVRSYLDEATRKLGATNSRQAASIAIRLGLI</sequence>
<dbReference type="PROSITE" id="PS50043">
    <property type="entry name" value="HTH_LUXR_2"/>
    <property type="match status" value="1"/>
</dbReference>
<dbReference type="Proteomes" id="UP001320715">
    <property type="component" value="Unassembled WGS sequence"/>
</dbReference>
<organism evidence="5 6">
    <name type="scientific">Hoeflea alexandrii</name>
    <dbReference type="NCBI Taxonomy" id="288436"/>
    <lineage>
        <taxon>Bacteria</taxon>
        <taxon>Pseudomonadati</taxon>
        <taxon>Pseudomonadota</taxon>
        <taxon>Alphaproteobacteria</taxon>
        <taxon>Hyphomicrobiales</taxon>
        <taxon>Rhizobiaceae</taxon>
        <taxon>Hoeflea</taxon>
    </lineage>
</organism>
<dbReference type="PANTHER" id="PTHR44688">
    <property type="entry name" value="DNA-BINDING TRANSCRIPTIONAL ACTIVATOR DEVR_DOSR"/>
    <property type="match status" value="1"/>
</dbReference>
<evidence type="ECO:0000256" key="1">
    <source>
        <dbReference type="ARBA" id="ARBA00023015"/>
    </source>
</evidence>
<keyword evidence="1" id="KW-0805">Transcription regulation</keyword>
<evidence type="ECO:0000256" key="2">
    <source>
        <dbReference type="ARBA" id="ARBA00023125"/>
    </source>
</evidence>
<dbReference type="InterPro" id="IPR000792">
    <property type="entry name" value="Tscrpt_reg_LuxR_C"/>
</dbReference>
<keyword evidence="6" id="KW-1185">Reference proteome</keyword>
<dbReference type="InterPro" id="IPR036388">
    <property type="entry name" value="WH-like_DNA-bd_sf"/>
</dbReference>
<dbReference type="Pfam" id="PF00196">
    <property type="entry name" value="GerE"/>
    <property type="match status" value="1"/>
</dbReference>
<gene>
    <name evidence="5" type="ORF">GTW23_22020</name>
</gene>
<dbReference type="PANTHER" id="PTHR44688:SF16">
    <property type="entry name" value="DNA-BINDING TRANSCRIPTIONAL ACTIVATOR DEVR_DOSR"/>
    <property type="match status" value="1"/>
</dbReference>
<keyword evidence="3" id="KW-0804">Transcription</keyword>
<dbReference type="SMART" id="SM00421">
    <property type="entry name" value="HTH_LUXR"/>
    <property type="match status" value="1"/>
</dbReference>
<accession>A0ABT1CZZ2</accession>
<feature type="domain" description="HTH luxR-type" evidence="4">
    <location>
        <begin position="167"/>
        <end position="232"/>
    </location>
</feature>
<comment type="caution">
    <text evidence="5">The sequence shown here is derived from an EMBL/GenBank/DDBJ whole genome shotgun (WGS) entry which is preliminary data.</text>
</comment>
<protein>
    <recommendedName>
        <fullName evidence="4">HTH luxR-type domain-containing protein</fullName>
    </recommendedName>
</protein>
<evidence type="ECO:0000259" key="4">
    <source>
        <dbReference type="PROSITE" id="PS50043"/>
    </source>
</evidence>
<dbReference type="InterPro" id="IPR016032">
    <property type="entry name" value="Sig_transdc_resp-reg_C-effctor"/>
</dbReference>
<dbReference type="Gene3D" id="1.10.10.10">
    <property type="entry name" value="Winged helix-like DNA-binding domain superfamily/Winged helix DNA-binding domain"/>
    <property type="match status" value="1"/>
</dbReference>
<dbReference type="CDD" id="cd06170">
    <property type="entry name" value="LuxR_C_like"/>
    <property type="match status" value="1"/>
</dbReference>
<dbReference type="InterPro" id="IPR005143">
    <property type="entry name" value="TF_LuxR_autoind-bd_dom"/>
</dbReference>